<dbReference type="RefSeq" id="WP_282906694.1">
    <property type="nucleotide sequence ID" value="NZ_JAGRPV010000001.1"/>
</dbReference>
<comment type="caution">
    <text evidence="1">The sequence shown here is derived from an EMBL/GenBank/DDBJ whole genome shotgun (WGS) entry which is preliminary data.</text>
</comment>
<keyword evidence="2" id="KW-1185">Reference proteome</keyword>
<reference evidence="1" key="1">
    <citation type="submission" date="2023-04" db="EMBL/GenBank/DDBJ databases">
        <title>Comparative genomic analysis of Cohnella hashimotonis sp. nov., isolated from the International Space Station.</title>
        <authorList>
            <person name="Venkateswaran K."/>
            <person name="Simpson A."/>
        </authorList>
    </citation>
    <scope>NUCLEOTIDE SEQUENCE</scope>
    <source>
        <strain evidence="1">F6_2S_P_1</strain>
    </source>
</reference>
<evidence type="ECO:0000313" key="1">
    <source>
        <dbReference type="EMBL" id="MDI4643641.1"/>
    </source>
</evidence>
<organism evidence="1 2">
    <name type="scientific">Cohnella hashimotonis</name>
    <dbReference type="NCBI Taxonomy" id="2826895"/>
    <lineage>
        <taxon>Bacteria</taxon>
        <taxon>Bacillati</taxon>
        <taxon>Bacillota</taxon>
        <taxon>Bacilli</taxon>
        <taxon>Bacillales</taxon>
        <taxon>Paenibacillaceae</taxon>
        <taxon>Cohnella</taxon>
    </lineage>
</organism>
<gene>
    <name evidence="1" type="ORF">KB449_01660</name>
</gene>
<proteinExistence type="predicted"/>
<sequence>MDSLPSEAALDEFRLLSGRYYFSELEGTDSVDLLDSLKEKYGNPQEKNGANDSTYYEWVTERSLIVFNGENYLAYHTIYGPVKKYGKVNSAKSNDDDL</sequence>
<name>A0ABT6T9Y2_9BACL</name>
<dbReference type="EMBL" id="JAGRPV010000001">
    <property type="protein sequence ID" value="MDI4643641.1"/>
    <property type="molecule type" value="Genomic_DNA"/>
</dbReference>
<evidence type="ECO:0000313" key="2">
    <source>
        <dbReference type="Proteomes" id="UP001161691"/>
    </source>
</evidence>
<dbReference type="Proteomes" id="UP001161691">
    <property type="component" value="Unassembled WGS sequence"/>
</dbReference>
<protein>
    <submittedName>
        <fullName evidence="1">Uncharacterized protein</fullName>
    </submittedName>
</protein>
<accession>A0ABT6T9Y2</accession>